<feature type="domain" description="Spore coat protein U/FanG" evidence="2">
    <location>
        <begin position="34"/>
        <end position="165"/>
    </location>
</feature>
<organism evidence="3 4">
    <name type="scientific">Pelomonas candidula</name>
    <dbReference type="NCBI Taxonomy" id="3299025"/>
    <lineage>
        <taxon>Bacteria</taxon>
        <taxon>Pseudomonadati</taxon>
        <taxon>Pseudomonadota</taxon>
        <taxon>Betaproteobacteria</taxon>
        <taxon>Burkholderiales</taxon>
        <taxon>Sphaerotilaceae</taxon>
        <taxon>Roseateles</taxon>
    </lineage>
</organism>
<keyword evidence="1" id="KW-0732">Signal</keyword>
<evidence type="ECO:0000256" key="1">
    <source>
        <dbReference type="SAM" id="SignalP"/>
    </source>
</evidence>
<evidence type="ECO:0000259" key="2">
    <source>
        <dbReference type="Pfam" id="PF05229"/>
    </source>
</evidence>
<dbReference type="EMBL" id="JBIGIC010000005">
    <property type="protein sequence ID" value="MFG6487461.1"/>
    <property type="molecule type" value="Genomic_DNA"/>
</dbReference>
<feature type="chain" id="PRO_5045537907" evidence="1">
    <location>
        <begin position="27"/>
        <end position="169"/>
    </location>
</feature>
<sequence>MTRTSIRLLLASLLLWLLAWAGPARALCLPALCTCTLATTNVVFGTYNPLAFGNTDTTGAVKVDCGGVAGLLIPFNIAISAGSGGSYANRRMKSGSNSLGYNLYTDASFTTVWGDGSSATQLVSSGVTLDALGLAPTQNFTVYGRIPGRQLTTVPGVYSDTINVTLTYF</sequence>
<dbReference type="RefSeq" id="WP_394410371.1">
    <property type="nucleotide sequence ID" value="NZ_JBIGIC010000005.1"/>
</dbReference>
<comment type="caution">
    <text evidence="3">The sequence shown here is derived from an EMBL/GenBank/DDBJ whole genome shotgun (WGS) entry which is preliminary data.</text>
</comment>
<dbReference type="Pfam" id="PF05229">
    <property type="entry name" value="SCPU"/>
    <property type="match status" value="1"/>
</dbReference>
<dbReference type="PANTHER" id="PTHR37089">
    <property type="entry name" value="PROTEIN U-RELATED"/>
    <property type="match status" value="1"/>
</dbReference>
<dbReference type="Proteomes" id="UP001606134">
    <property type="component" value="Unassembled WGS sequence"/>
</dbReference>
<keyword evidence="4" id="KW-1185">Reference proteome</keyword>
<evidence type="ECO:0000313" key="4">
    <source>
        <dbReference type="Proteomes" id="UP001606134"/>
    </source>
</evidence>
<dbReference type="PANTHER" id="PTHR37089:SF3">
    <property type="entry name" value="EXPORTED PROTEIN"/>
    <property type="match status" value="1"/>
</dbReference>
<accession>A0ABW7HC07</accession>
<proteinExistence type="predicted"/>
<feature type="signal peptide" evidence="1">
    <location>
        <begin position="1"/>
        <end position="26"/>
    </location>
</feature>
<dbReference type="InterPro" id="IPR053167">
    <property type="entry name" value="Spore_coat_component"/>
</dbReference>
<dbReference type="InterPro" id="IPR007893">
    <property type="entry name" value="Spore_coat_U/FanG"/>
</dbReference>
<gene>
    <name evidence="3" type="ORF">ACG04R_12335</name>
</gene>
<protein>
    <submittedName>
        <fullName evidence="3">Spore coat U domain-containing protein</fullName>
    </submittedName>
</protein>
<dbReference type="SMART" id="SM00972">
    <property type="entry name" value="SCPU"/>
    <property type="match status" value="1"/>
</dbReference>
<evidence type="ECO:0000313" key="3">
    <source>
        <dbReference type="EMBL" id="MFG6487461.1"/>
    </source>
</evidence>
<name>A0ABW7HC07_9BURK</name>
<reference evidence="3 4" key="1">
    <citation type="submission" date="2024-08" db="EMBL/GenBank/DDBJ databases">
        <authorList>
            <person name="Lu H."/>
        </authorList>
    </citation>
    <scope>NUCLEOTIDE SEQUENCE [LARGE SCALE GENOMIC DNA]</scope>
    <source>
        <strain evidence="3 4">BYS78W</strain>
    </source>
</reference>